<dbReference type="STRING" id="1121390.SAMN02746041_01511"/>
<dbReference type="InterPro" id="IPR013328">
    <property type="entry name" value="6PGD_dom2"/>
</dbReference>
<dbReference type="AlphaFoldDB" id="A0A1W1XF31"/>
<dbReference type="SUPFAM" id="SSF48179">
    <property type="entry name" value="6-phosphogluconate dehydrogenase C-terminal domain-like"/>
    <property type="match status" value="1"/>
</dbReference>
<evidence type="ECO:0000313" key="6">
    <source>
        <dbReference type="EMBL" id="SMC22553.1"/>
    </source>
</evidence>
<evidence type="ECO:0000259" key="4">
    <source>
        <dbReference type="Pfam" id="PF02317"/>
    </source>
</evidence>
<dbReference type="EMBL" id="FWXF01000006">
    <property type="protein sequence ID" value="SMC22553.1"/>
    <property type="molecule type" value="Genomic_DNA"/>
</dbReference>
<keyword evidence="7" id="KW-1185">Reference proteome</keyword>
<dbReference type="PANTHER" id="PTHR38015:SF1">
    <property type="entry name" value="OPINE DEHYDROGENASE DOMAIN-CONTAINING PROTEIN"/>
    <property type="match status" value="1"/>
</dbReference>
<dbReference type="InterPro" id="IPR003421">
    <property type="entry name" value="Opine_DH"/>
</dbReference>
<comment type="catalytic activity">
    <reaction evidence="3">
        <text>(R)-pantoate + NADP(+) = 2-dehydropantoate + NADPH + H(+)</text>
        <dbReference type="Rhea" id="RHEA:16233"/>
        <dbReference type="ChEBI" id="CHEBI:11561"/>
        <dbReference type="ChEBI" id="CHEBI:15378"/>
        <dbReference type="ChEBI" id="CHEBI:15980"/>
        <dbReference type="ChEBI" id="CHEBI:57783"/>
        <dbReference type="ChEBI" id="CHEBI:58349"/>
        <dbReference type="EC" id="1.1.1.169"/>
    </reaction>
</comment>
<dbReference type="InterPro" id="IPR051729">
    <property type="entry name" value="Opine/Lysopine_DH"/>
</dbReference>
<dbReference type="SUPFAM" id="SSF51735">
    <property type="entry name" value="NAD(P)-binding Rossmann-fold domains"/>
    <property type="match status" value="1"/>
</dbReference>
<dbReference type="GO" id="GO:0008677">
    <property type="term" value="F:2-dehydropantoate 2-reductase activity"/>
    <property type="evidence" value="ECO:0007669"/>
    <property type="project" value="UniProtKB-EC"/>
</dbReference>
<dbReference type="InterPro" id="IPR036291">
    <property type="entry name" value="NAD(P)-bd_dom_sf"/>
</dbReference>
<dbReference type="Proteomes" id="UP000192783">
    <property type="component" value="Unassembled WGS sequence"/>
</dbReference>
<dbReference type="InterPro" id="IPR008927">
    <property type="entry name" value="6-PGluconate_DH-like_C_sf"/>
</dbReference>
<sequence length="370" mass="39710">MQTTGKKCRWAILGGGNGGQSAAGHLALMGYPVILYDIFEETVAAINCEGGIHLSGVVEGFGELQGATTKLEHAVPTADVVMVITPALAHAEIARGCAPLLRDGQVVVLHPGATGGALEFAQVLRESGCRAEVSLAETNSLIYACRSTRPAHATIYGIKHDLKVAALPARDNERVLSFLADPFPQIKAARNVLETSLANPNAMMHPAPTLLNTGRIESDQSWLYYWDGITPSIARFVSAMDAERLAIARALDVHLPSILDWYGQAYGAHGKDLKEAVRNNSAYADIQGQHSLETRYLLEDVPLGLVPMLALGEALGVRVPHLRTIVDLAQLLLQKDLTSTGRTLKRLGLEGMDRDQIVRFVETGERGAGG</sequence>
<feature type="domain" description="Ketopantoate reductase N-terminal" evidence="5">
    <location>
        <begin position="10"/>
        <end position="109"/>
    </location>
</feature>
<accession>A0A1W1XF31</accession>
<dbReference type="PANTHER" id="PTHR38015">
    <property type="entry name" value="BLR6086 PROTEIN"/>
    <property type="match status" value="1"/>
</dbReference>
<feature type="domain" description="Opine dehydrogenase" evidence="4">
    <location>
        <begin position="189"/>
        <end position="332"/>
    </location>
</feature>
<evidence type="ECO:0000256" key="1">
    <source>
        <dbReference type="ARBA" id="ARBA00004994"/>
    </source>
</evidence>
<evidence type="ECO:0000259" key="5">
    <source>
        <dbReference type="Pfam" id="PF02558"/>
    </source>
</evidence>
<dbReference type="Pfam" id="PF02317">
    <property type="entry name" value="Octopine_DH"/>
    <property type="match status" value="1"/>
</dbReference>
<dbReference type="Gene3D" id="3.40.50.720">
    <property type="entry name" value="NAD(P)-binding Rossmann-like Domain"/>
    <property type="match status" value="1"/>
</dbReference>
<gene>
    <name evidence="6" type="ORF">SAMN02746041_01511</name>
</gene>
<evidence type="ECO:0000256" key="2">
    <source>
        <dbReference type="ARBA" id="ARBA00019465"/>
    </source>
</evidence>
<evidence type="ECO:0000256" key="3">
    <source>
        <dbReference type="ARBA" id="ARBA00048793"/>
    </source>
</evidence>
<evidence type="ECO:0000313" key="7">
    <source>
        <dbReference type="Proteomes" id="UP000192783"/>
    </source>
</evidence>
<proteinExistence type="predicted"/>
<dbReference type="Pfam" id="PF02558">
    <property type="entry name" value="ApbA"/>
    <property type="match status" value="1"/>
</dbReference>
<name>A0A1W1XF31_9BACT</name>
<dbReference type="InterPro" id="IPR013332">
    <property type="entry name" value="KPR_N"/>
</dbReference>
<dbReference type="Gene3D" id="1.10.1040.10">
    <property type="entry name" value="N-(1-d-carboxylethyl)-l-norvaline Dehydrogenase, domain 2"/>
    <property type="match status" value="1"/>
</dbReference>
<reference evidence="6 7" key="1">
    <citation type="submission" date="2017-04" db="EMBL/GenBank/DDBJ databases">
        <authorList>
            <person name="Afonso C.L."/>
            <person name="Miller P.J."/>
            <person name="Scott M.A."/>
            <person name="Spackman E."/>
            <person name="Goraichik I."/>
            <person name="Dimitrov K.M."/>
            <person name="Suarez D.L."/>
            <person name="Swayne D.E."/>
        </authorList>
    </citation>
    <scope>NUCLEOTIDE SEQUENCE [LARGE SCALE GENOMIC DNA]</scope>
    <source>
        <strain evidence="6 7">DSM 13146</strain>
    </source>
</reference>
<protein>
    <recommendedName>
        <fullName evidence="2">2-dehydropantoate 2-reductase</fullName>
    </recommendedName>
</protein>
<comment type="pathway">
    <text evidence="1">Cofactor biosynthesis; (R)-pantothenate biosynthesis; (R)-pantoate from 3-methyl-2-oxobutanoate: step 2/2.</text>
</comment>
<organism evidence="6 7">
    <name type="scientific">Desulfacinum hydrothermale DSM 13146</name>
    <dbReference type="NCBI Taxonomy" id="1121390"/>
    <lineage>
        <taxon>Bacteria</taxon>
        <taxon>Pseudomonadati</taxon>
        <taxon>Thermodesulfobacteriota</taxon>
        <taxon>Syntrophobacteria</taxon>
        <taxon>Syntrophobacterales</taxon>
        <taxon>Syntrophobacteraceae</taxon>
        <taxon>Desulfacinum</taxon>
    </lineage>
</organism>